<keyword evidence="3" id="KW-1185">Reference proteome</keyword>
<dbReference type="STRING" id="414048.SAMN04489864_106223"/>
<keyword evidence="1" id="KW-0732">Signal</keyword>
<protein>
    <recommendedName>
        <fullName evidence="4">DUF4251 domain-containing protein</fullName>
    </recommendedName>
</protein>
<name>A0A1I2Y6N9_9SPHI</name>
<accession>A0A1I2Y6N9</accession>
<evidence type="ECO:0008006" key="4">
    <source>
        <dbReference type="Google" id="ProtNLM"/>
    </source>
</evidence>
<dbReference type="RefSeq" id="WP_143095952.1">
    <property type="nucleotide sequence ID" value="NZ_FOPP01000006.1"/>
</dbReference>
<sequence length="195" mass="21898">MKQIAAMFLFLLFLGVCKGQTKTVDYSTTIKEQAGIMGHLLLKKDFNSFCRYTYPSIIDMMGGKQKMVEIMEKGSIAMQSEGTTFVDVTFGDPSKIIAVGNELQFTVPQTIEMKVPNGRLTTQSTLIAISINKGKNWYFVDTSGKDISSMKKVLPNLSGDLKIPKMTQPIFYPDKKRKPNMGCHFNLLVNFMQNL</sequence>
<gene>
    <name evidence="2" type="ORF">SAMN04489864_106223</name>
</gene>
<dbReference type="EMBL" id="FOPP01000006">
    <property type="protein sequence ID" value="SFH20626.1"/>
    <property type="molecule type" value="Genomic_DNA"/>
</dbReference>
<feature type="chain" id="PRO_5011595136" description="DUF4251 domain-containing protein" evidence="1">
    <location>
        <begin position="19"/>
        <end position="195"/>
    </location>
</feature>
<feature type="signal peptide" evidence="1">
    <location>
        <begin position="1"/>
        <end position="18"/>
    </location>
</feature>
<organism evidence="2 3">
    <name type="scientific">Pedobacter insulae</name>
    <dbReference type="NCBI Taxonomy" id="414048"/>
    <lineage>
        <taxon>Bacteria</taxon>
        <taxon>Pseudomonadati</taxon>
        <taxon>Bacteroidota</taxon>
        <taxon>Sphingobacteriia</taxon>
        <taxon>Sphingobacteriales</taxon>
        <taxon>Sphingobacteriaceae</taxon>
        <taxon>Pedobacter</taxon>
    </lineage>
</organism>
<reference evidence="2 3" key="1">
    <citation type="submission" date="2016-10" db="EMBL/GenBank/DDBJ databases">
        <authorList>
            <person name="de Groot N.N."/>
        </authorList>
    </citation>
    <scope>NUCLEOTIDE SEQUENCE [LARGE SCALE GENOMIC DNA]</scope>
    <source>
        <strain evidence="2 3">DSM 18684</strain>
    </source>
</reference>
<evidence type="ECO:0000256" key="1">
    <source>
        <dbReference type="SAM" id="SignalP"/>
    </source>
</evidence>
<dbReference type="AlphaFoldDB" id="A0A1I2Y6N9"/>
<proteinExistence type="predicted"/>
<evidence type="ECO:0000313" key="3">
    <source>
        <dbReference type="Proteomes" id="UP000199666"/>
    </source>
</evidence>
<dbReference type="OrthoDB" id="670350at2"/>
<evidence type="ECO:0000313" key="2">
    <source>
        <dbReference type="EMBL" id="SFH20626.1"/>
    </source>
</evidence>
<dbReference type="Proteomes" id="UP000199666">
    <property type="component" value="Unassembled WGS sequence"/>
</dbReference>